<comment type="caution">
    <text evidence="1">The sequence shown here is derived from an EMBL/GenBank/DDBJ whole genome shotgun (WGS) entry which is preliminary data.</text>
</comment>
<dbReference type="EMBL" id="JBHRTN010000004">
    <property type="protein sequence ID" value="MFC3124042.1"/>
    <property type="molecule type" value="Genomic_DNA"/>
</dbReference>
<keyword evidence="2" id="KW-1185">Reference proteome</keyword>
<dbReference type="RefSeq" id="WP_379593892.1">
    <property type="nucleotide sequence ID" value="NZ_JBHRTN010000004.1"/>
</dbReference>
<sequence>MMRGAIEPVHAPSGFLNIALDGQGDDQFRNTVLATSFVSGMAEATECLRPDRYSMEVRVELPATTAGPDFALEALPRSAAMSFCRASR</sequence>
<evidence type="ECO:0000313" key="2">
    <source>
        <dbReference type="Proteomes" id="UP001595593"/>
    </source>
</evidence>
<organism evidence="1 2">
    <name type="scientific">Teichococcus globiformis</name>
    <dbReference type="NCBI Taxonomy" id="2307229"/>
    <lineage>
        <taxon>Bacteria</taxon>
        <taxon>Pseudomonadati</taxon>
        <taxon>Pseudomonadota</taxon>
        <taxon>Alphaproteobacteria</taxon>
        <taxon>Acetobacterales</taxon>
        <taxon>Roseomonadaceae</taxon>
        <taxon>Roseomonas</taxon>
    </lineage>
</organism>
<name>A0ABV7FZ42_9PROT</name>
<proteinExistence type="predicted"/>
<gene>
    <name evidence="1" type="ORF">ACFOD4_03120</name>
</gene>
<reference evidence="2" key="1">
    <citation type="journal article" date="2019" name="Int. J. Syst. Evol. Microbiol.">
        <title>The Global Catalogue of Microorganisms (GCM) 10K type strain sequencing project: providing services to taxonomists for standard genome sequencing and annotation.</title>
        <authorList>
            <consortium name="The Broad Institute Genomics Platform"/>
            <consortium name="The Broad Institute Genome Sequencing Center for Infectious Disease"/>
            <person name="Wu L."/>
            <person name="Ma J."/>
        </authorList>
    </citation>
    <scope>NUCLEOTIDE SEQUENCE [LARGE SCALE GENOMIC DNA]</scope>
    <source>
        <strain evidence="2">KCTC 52094</strain>
    </source>
</reference>
<protein>
    <submittedName>
        <fullName evidence="1">Uncharacterized protein</fullName>
    </submittedName>
</protein>
<accession>A0ABV7FZ42</accession>
<evidence type="ECO:0000313" key="1">
    <source>
        <dbReference type="EMBL" id="MFC3124042.1"/>
    </source>
</evidence>
<dbReference type="Proteomes" id="UP001595593">
    <property type="component" value="Unassembled WGS sequence"/>
</dbReference>